<keyword evidence="8" id="KW-0788">Thiol protease</keyword>
<keyword evidence="17" id="KW-1185">Reference proteome</keyword>
<dbReference type="Pfam" id="PF06102">
    <property type="entry name" value="RRP36"/>
    <property type="match status" value="1"/>
</dbReference>
<dbReference type="Proteomes" id="UP000478052">
    <property type="component" value="Unassembled WGS sequence"/>
</dbReference>
<sequence length="838" mass="97121">MANGLRYTICMISNLVWKVCEYYITYLRLYYWKLDNITLSIVTESSKEVFSMTRYHGLGFSYHCLLLVSRHTISTALGGGRVDDAQHWRTTHTHTYTTRQPHENNCETACEILIVYCLAPSFQFHTYRPTTQCGYDPFTEFDEEVLKKKKNHKMNNLTVESEIELKQDLKKLSLEELRKLKEKIGNEVYQNATTKKPKLNFHPKPAKRENKNRPSEISSKLNPILNPIKKSKPKIKTTVKETKCIDPRFDSLYGEFDKRIFEKNYKFLNDIKEKEKKKLRKKLKQKTSDEKNEQVKLLLQRIENQDREKQKLEAQEKLKLEQKQKRLDAIKDGKKPQFLRKRESKILQLVGQYEDLKSQGKLTKHIKQKRIRSIGNEKKTIIIFIIMESPQEENVSLDFGTTTKREEYLLSVSTGFYEEEFDDDEVFLDDSQSIDMESLSEIPSRVRRTSDVIDCVGGTISPAHIKRHSFPSASGEVLYSATSQATNITMSNRSRRTELTTESVDLGYSSPGAQSSSGRSFKGTWFRFSNSNDPDSVDARPTHILDEEQKSNTNSKLSPGIKKCGEEFRMPVTKDATCYNMDHKYRGIAVIINNDVFDGPAQSLPERKGSWKDVEELKAMFYRLDFMANDDHSQSDCLAIVVLTHGISSSFIYAKDNPYPVEFLWNSFTADKCRTLAGKPKMFFVQACRGERLDPGITLRRELETEVDSSNAAYKIPKHADFLITFSTYDGYYSFRHPENGTWFIQSLCIEMNKHDLSNNDLLGIMTRVSRRVALEHESYNPEHPWLHKQKQIPTIHSMLIRDVFFKPKNKPPPEPVILENICFSNSIVLNKSVRKHF</sequence>
<evidence type="ECO:0000256" key="8">
    <source>
        <dbReference type="ARBA" id="ARBA00022807"/>
    </source>
</evidence>
<evidence type="ECO:0000256" key="6">
    <source>
        <dbReference type="ARBA" id="ARBA00022670"/>
    </source>
</evidence>
<feature type="coiled-coil region" evidence="12">
    <location>
        <begin position="269"/>
        <end position="324"/>
    </location>
</feature>
<dbReference type="AlphaFoldDB" id="A0A6G0YLZ7"/>
<keyword evidence="6" id="KW-0645">Protease</keyword>
<evidence type="ECO:0000256" key="13">
    <source>
        <dbReference type="SAM" id="MobiDB-lite"/>
    </source>
</evidence>
<reference evidence="16 17" key="1">
    <citation type="submission" date="2019-08" db="EMBL/GenBank/DDBJ databases">
        <title>Whole genome of Aphis craccivora.</title>
        <authorList>
            <person name="Voronova N.V."/>
            <person name="Shulinski R.S."/>
            <person name="Bandarenka Y.V."/>
            <person name="Zhorov D.G."/>
            <person name="Warner D."/>
        </authorList>
    </citation>
    <scope>NUCLEOTIDE SEQUENCE [LARGE SCALE GENOMIC DNA]</scope>
    <source>
        <strain evidence="16">180601</strain>
        <tissue evidence="16">Whole Body</tissue>
    </source>
</reference>
<dbReference type="PANTHER" id="PTHR21738:SF0">
    <property type="entry name" value="RIBOSOMAL RNA PROCESSING PROTEIN 36 HOMOLOG"/>
    <property type="match status" value="1"/>
</dbReference>
<dbReference type="InterPro" id="IPR029030">
    <property type="entry name" value="Caspase-like_dom_sf"/>
</dbReference>
<evidence type="ECO:0000256" key="5">
    <source>
        <dbReference type="ARBA" id="ARBA00022552"/>
    </source>
</evidence>
<dbReference type="InterPro" id="IPR033139">
    <property type="entry name" value="Caspase_cys_AS"/>
</dbReference>
<dbReference type="InterPro" id="IPR016129">
    <property type="entry name" value="Caspase_his_AS"/>
</dbReference>
<comment type="caution">
    <text evidence="16">The sequence shown here is derived from an EMBL/GenBank/DDBJ whole genome shotgun (WGS) entry which is preliminary data.</text>
</comment>
<feature type="domain" description="Caspase family p20" evidence="15">
    <location>
        <begin position="585"/>
        <end position="692"/>
    </location>
</feature>
<feature type="compositionally biased region" description="Low complexity" evidence="13">
    <location>
        <begin position="507"/>
        <end position="518"/>
    </location>
</feature>
<dbReference type="SMART" id="SM00115">
    <property type="entry name" value="CASc"/>
    <property type="match status" value="1"/>
</dbReference>
<keyword evidence="10" id="KW-0539">Nucleus</keyword>
<dbReference type="Pfam" id="PF00656">
    <property type="entry name" value="Peptidase_C14"/>
    <property type="match status" value="1"/>
</dbReference>
<keyword evidence="12" id="KW-0175">Coiled coil</keyword>
<evidence type="ECO:0000256" key="2">
    <source>
        <dbReference type="ARBA" id="ARBA00009418"/>
    </source>
</evidence>
<keyword evidence="9" id="KW-0865">Zymogen</keyword>
<accession>A0A6G0YLZ7</accession>
<dbReference type="InterPro" id="IPR001309">
    <property type="entry name" value="Pept_C14_p20"/>
</dbReference>
<evidence type="ECO:0000256" key="12">
    <source>
        <dbReference type="SAM" id="Coils"/>
    </source>
</evidence>
<protein>
    <submittedName>
        <fullName evidence="16">Caspase-1-like</fullName>
    </submittedName>
</protein>
<dbReference type="PANTHER" id="PTHR21738">
    <property type="entry name" value="RIBOSOMAL RNA PROCESSING PROTEIN 36 HOMOLOG"/>
    <property type="match status" value="1"/>
</dbReference>
<evidence type="ECO:0000256" key="10">
    <source>
        <dbReference type="ARBA" id="ARBA00023242"/>
    </source>
</evidence>
<dbReference type="GO" id="GO:0030686">
    <property type="term" value="C:90S preribosome"/>
    <property type="evidence" value="ECO:0007669"/>
    <property type="project" value="TreeGrafter"/>
</dbReference>
<keyword evidence="4" id="KW-0690">Ribosome biogenesis</keyword>
<feature type="domain" description="Caspase family p10" evidence="14">
    <location>
        <begin position="712"/>
        <end position="808"/>
    </location>
</feature>
<keyword evidence="7" id="KW-0378">Hydrolase</keyword>
<evidence type="ECO:0000259" key="15">
    <source>
        <dbReference type="PROSITE" id="PS50208"/>
    </source>
</evidence>
<comment type="similarity">
    <text evidence="2">Belongs to the RRP36 family.</text>
</comment>
<dbReference type="GO" id="GO:0005730">
    <property type="term" value="C:nucleolus"/>
    <property type="evidence" value="ECO:0007669"/>
    <property type="project" value="UniProtKB-SubCell"/>
</dbReference>
<dbReference type="EMBL" id="VUJU01003271">
    <property type="protein sequence ID" value="KAF0758529.1"/>
    <property type="molecule type" value="Genomic_DNA"/>
</dbReference>
<dbReference type="PROSITE" id="PS50208">
    <property type="entry name" value="CASPASE_P20"/>
    <property type="match status" value="1"/>
</dbReference>
<evidence type="ECO:0000256" key="1">
    <source>
        <dbReference type="ARBA" id="ARBA00004604"/>
    </source>
</evidence>
<dbReference type="PROSITE" id="PS01122">
    <property type="entry name" value="CASPASE_CYS"/>
    <property type="match status" value="1"/>
</dbReference>
<feature type="region of interest" description="Disordered" evidence="13">
    <location>
        <begin position="493"/>
        <end position="518"/>
    </location>
</feature>
<dbReference type="GO" id="GO:0006508">
    <property type="term" value="P:proteolysis"/>
    <property type="evidence" value="ECO:0007669"/>
    <property type="project" value="UniProtKB-KW"/>
</dbReference>
<dbReference type="OrthoDB" id="6116485at2759"/>
<dbReference type="SUPFAM" id="SSF52129">
    <property type="entry name" value="Caspase-like"/>
    <property type="match status" value="1"/>
</dbReference>
<dbReference type="Gene3D" id="3.40.50.1460">
    <property type="match status" value="1"/>
</dbReference>
<evidence type="ECO:0000313" key="16">
    <source>
        <dbReference type="EMBL" id="KAF0758529.1"/>
    </source>
</evidence>
<dbReference type="GO" id="GO:0000462">
    <property type="term" value="P:maturation of SSU-rRNA from tricistronic rRNA transcript (SSU-rRNA, 5.8S rRNA, LSU-rRNA)"/>
    <property type="evidence" value="ECO:0007669"/>
    <property type="project" value="TreeGrafter"/>
</dbReference>
<evidence type="ECO:0000259" key="14">
    <source>
        <dbReference type="PROSITE" id="PS50207"/>
    </source>
</evidence>
<dbReference type="InterPro" id="IPR015917">
    <property type="entry name" value="Pept_C14A"/>
</dbReference>
<gene>
    <name evidence="16" type="ORF">FWK35_00011805</name>
</gene>
<proteinExistence type="inferred from homology"/>
<organism evidence="16 17">
    <name type="scientific">Aphis craccivora</name>
    <name type="common">Cowpea aphid</name>
    <dbReference type="NCBI Taxonomy" id="307492"/>
    <lineage>
        <taxon>Eukaryota</taxon>
        <taxon>Metazoa</taxon>
        <taxon>Ecdysozoa</taxon>
        <taxon>Arthropoda</taxon>
        <taxon>Hexapoda</taxon>
        <taxon>Insecta</taxon>
        <taxon>Pterygota</taxon>
        <taxon>Neoptera</taxon>
        <taxon>Paraneoptera</taxon>
        <taxon>Hemiptera</taxon>
        <taxon>Sternorrhyncha</taxon>
        <taxon>Aphidomorpha</taxon>
        <taxon>Aphidoidea</taxon>
        <taxon>Aphididae</taxon>
        <taxon>Aphidini</taxon>
        <taxon>Aphis</taxon>
        <taxon>Aphis</taxon>
    </lineage>
</organism>
<dbReference type="GO" id="GO:0004197">
    <property type="term" value="F:cysteine-type endopeptidase activity"/>
    <property type="evidence" value="ECO:0007669"/>
    <property type="project" value="InterPro"/>
</dbReference>
<feature type="region of interest" description="Disordered" evidence="13">
    <location>
        <begin position="197"/>
        <end position="227"/>
    </location>
</feature>
<keyword evidence="5" id="KW-0698">rRNA processing</keyword>
<comment type="similarity">
    <text evidence="3 11">Belongs to the peptidase C14A family.</text>
</comment>
<comment type="subcellular location">
    <subcellularLocation>
        <location evidence="1">Nucleus</location>
        <location evidence="1">Nucleolus</location>
    </subcellularLocation>
</comment>
<dbReference type="InterPro" id="IPR002138">
    <property type="entry name" value="Pept_C14_p10"/>
</dbReference>
<name>A0A6G0YLZ7_APHCR</name>
<evidence type="ECO:0000256" key="9">
    <source>
        <dbReference type="ARBA" id="ARBA00023145"/>
    </source>
</evidence>
<evidence type="ECO:0000256" key="3">
    <source>
        <dbReference type="ARBA" id="ARBA00010134"/>
    </source>
</evidence>
<evidence type="ECO:0000256" key="7">
    <source>
        <dbReference type="ARBA" id="ARBA00022801"/>
    </source>
</evidence>
<dbReference type="CDD" id="cd00032">
    <property type="entry name" value="CASc"/>
    <property type="match status" value="1"/>
</dbReference>
<dbReference type="InterPro" id="IPR011600">
    <property type="entry name" value="Pept_C14_caspase"/>
</dbReference>
<evidence type="ECO:0000256" key="11">
    <source>
        <dbReference type="RuleBase" id="RU003971"/>
    </source>
</evidence>
<dbReference type="InterPro" id="IPR009292">
    <property type="entry name" value="RRP36"/>
</dbReference>
<dbReference type="PROSITE" id="PS50207">
    <property type="entry name" value="CASPASE_P10"/>
    <property type="match status" value="1"/>
</dbReference>
<evidence type="ECO:0000313" key="17">
    <source>
        <dbReference type="Proteomes" id="UP000478052"/>
    </source>
</evidence>
<dbReference type="PROSITE" id="PS01121">
    <property type="entry name" value="CASPASE_HIS"/>
    <property type="match status" value="1"/>
</dbReference>
<evidence type="ECO:0000256" key="4">
    <source>
        <dbReference type="ARBA" id="ARBA00022517"/>
    </source>
</evidence>